<dbReference type="Proteomes" id="UP001056778">
    <property type="component" value="Chromosome 3"/>
</dbReference>
<protein>
    <submittedName>
        <fullName evidence="1">Protein gamete expressed 1</fullName>
    </submittedName>
</protein>
<proteinExistence type="predicted"/>
<sequence>MSLTCSNAFVSEYFKGVTEFFGFNKEQPTEATVGEFNKGVLYEVSTVDEKFISEAAKLTGVALSELDKCQQRIILQLNKGCNQMNDEDVSKMAVMLLNCQSSIEGRRVYHCTHEMAIKECTKNMDPDTWNTYHLMTNRVRAVCYTARQSQFIGLTEHTINKLVDTTRSQVHTLDKLVNDQKDLQHLAEDTLESVKQGHSTLSEQQKDLQRAHLFGQLLVENNLRRLAEEKYLISQTHQELTNMAKNLQNKLEFATGQLTEQSKESSINHREILQDLLLIQQTAHDIFRRIEDSSTLLIEQSERAHQQYVGTLKQLAEVNKTVNSLANLVYGTRQILEDRLNWISTALGGTDVAVDRLYLLTWHIIFIILSMIASSFIELRSSARILVVSLPCLNLAVGLNDLDMALKPLYLTLSLIGILIVHAASCIVYQITKSNQMKAKLAIKADSKPQSTSMKADNCTSGYVSNTNGVKSNANYEINETNTLHYSSNEDTFEEYCSPTPPLSRSGYYSSRSRSTTPSTLNLSITKKYCVAKTRLGTPCKLTSIPGRDYCHRHLRGDSLMG</sequence>
<evidence type="ECO:0000313" key="2">
    <source>
        <dbReference type="Proteomes" id="UP001056778"/>
    </source>
</evidence>
<dbReference type="EMBL" id="CM043017">
    <property type="protein sequence ID" value="KAI4465766.1"/>
    <property type="molecule type" value="Genomic_DNA"/>
</dbReference>
<keyword evidence="2" id="KW-1185">Reference proteome</keyword>
<reference evidence="1" key="1">
    <citation type="submission" date="2022-04" db="EMBL/GenBank/DDBJ databases">
        <title>Chromosome-scale genome assembly of Holotrichia oblita Faldermann.</title>
        <authorList>
            <person name="Rongchong L."/>
        </authorList>
    </citation>
    <scope>NUCLEOTIDE SEQUENCE</scope>
    <source>
        <strain evidence="1">81SQS9</strain>
    </source>
</reference>
<comment type="caution">
    <text evidence="1">The sequence shown here is derived from an EMBL/GenBank/DDBJ whole genome shotgun (WGS) entry which is preliminary data.</text>
</comment>
<accession>A0ACB9TG29</accession>
<name>A0ACB9TG29_HOLOL</name>
<organism evidence="1 2">
    <name type="scientific">Holotrichia oblita</name>
    <name type="common">Chafer beetle</name>
    <dbReference type="NCBI Taxonomy" id="644536"/>
    <lineage>
        <taxon>Eukaryota</taxon>
        <taxon>Metazoa</taxon>
        <taxon>Ecdysozoa</taxon>
        <taxon>Arthropoda</taxon>
        <taxon>Hexapoda</taxon>
        <taxon>Insecta</taxon>
        <taxon>Pterygota</taxon>
        <taxon>Neoptera</taxon>
        <taxon>Endopterygota</taxon>
        <taxon>Coleoptera</taxon>
        <taxon>Polyphaga</taxon>
        <taxon>Scarabaeiformia</taxon>
        <taxon>Scarabaeidae</taxon>
        <taxon>Melolonthinae</taxon>
        <taxon>Holotrichia</taxon>
    </lineage>
</organism>
<gene>
    <name evidence="1" type="ORF">MML48_3g00015003</name>
</gene>
<evidence type="ECO:0000313" key="1">
    <source>
        <dbReference type="EMBL" id="KAI4465766.1"/>
    </source>
</evidence>